<evidence type="ECO:0000256" key="5">
    <source>
        <dbReference type="ARBA" id="ARBA00012483"/>
    </source>
</evidence>
<dbReference type="GO" id="GO:0061630">
    <property type="term" value="F:ubiquitin protein ligase activity"/>
    <property type="evidence" value="ECO:0007669"/>
    <property type="project" value="UniProtKB-EC"/>
</dbReference>
<keyword evidence="9" id="KW-0677">Repeat</keyword>
<keyword evidence="13" id="KW-0862">Zinc</keyword>
<feature type="coiled-coil region" evidence="17">
    <location>
        <begin position="374"/>
        <end position="401"/>
    </location>
</feature>
<dbReference type="SUPFAM" id="SSF57850">
    <property type="entry name" value="RING/U-box"/>
    <property type="match status" value="1"/>
</dbReference>
<evidence type="ECO:0000313" key="23">
    <source>
        <dbReference type="RefSeq" id="XP_055900006.1"/>
    </source>
</evidence>
<dbReference type="Gene3D" id="3.30.40.10">
    <property type="entry name" value="Zinc/RING finger domain, C3HC4 (zinc finger)"/>
    <property type="match status" value="1"/>
</dbReference>
<evidence type="ECO:0000313" key="20">
    <source>
        <dbReference type="Proteomes" id="UP001165740"/>
    </source>
</evidence>
<dbReference type="InterPro" id="IPR001680">
    <property type="entry name" value="WD40_rpt"/>
</dbReference>
<evidence type="ECO:0000259" key="19">
    <source>
        <dbReference type="PROSITE" id="PS50089"/>
    </source>
</evidence>
<dbReference type="GO" id="GO:0005737">
    <property type="term" value="C:cytoplasm"/>
    <property type="evidence" value="ECO:0007669"/>
    <property type="project" value="UniProtKB-SubCell"/>
</dbReference>
<evidence type="ECO:0000256" key="9">
    <source>
        <dbReference type="ARBA" id="ARBA00022737"/>
    </source>
</evidence>
<dbReference type="SUPFAM" id="SSF50978">
    <property type="entry name" value="WD40 repeat-like"/>
    <property type="match status" value="1"/>
</dbReference>
<evidence type="ECO:0000256" key="12">
    <source>
        <dbReference type="ARBA" id="ARBA00022786"/>
    </source>
</evidence>
<name>A0A9W3BKQ0_BIOGL</name>
<evidence type="ECO:0000256" key="3">
    <source>
        <dbReference type="ARBA" id="ARBA00004496"/>
    </source>
</evidence>
<dbReference type="OrthoDB" id="5600418at2759"/>
<organism evidence="20 23">
    <name type="scientific">Biomphalaria glabrata</name>
    <name type="common">Bloodfluke planorb</name>
    <name type="synonym">Freshwater snail</name>
    <dbReference type="NCBI Taxonomy" id="6526"/>
    <lineage>
        <taxon>Eukaryota</taxon>
        <taxon>Metazoa</taxon>
        <taxon>Spiralia</taxon>
        <taxon>Lophotrochozoa</taxon>
        <taxon>Mollusca</taxon>
        <taxon>Gastropoda</taxon>
        <taxon>Heterobranchia</taxon>
        <taxon>Euthyneura</taxon>
        <taxon>Panpulmonata</taxon>
        <taxon>Hygrophila</taxon>
        <taxon>Lymnaeoidea</taxon>
        <taxon>Planorbidae</taxon>
        <taxon>Biomphalaria</taxon>
    </lineage>
</organism>
<evidence type="ECO:0000313" key="21">
    <source>
        <dbReference type="RefSeq" id="XP_055900004.1"/>
    </source>
</evidence>
<feature type="domain" description="RING-type" evidence="19">
    <location>
        <begin position="307"/>
        <end position="350"/>
    </location>
</feature>
<evidence type="ECO:0000256" key="15">
    <source>
        <dbReference type="ARBA" id="ARBA00023242"/>
    </source>
</evidence>
<keyword evidence="6" id="KW-0963">Cytoplasm</keyword>
<dbReference type="InterPro" id="IPR015943">
    <property type="entry name" value="WD40/YVTN_repeat-like_dom_sf"/>
</dbReference>
<dbReference type="EC" id="2.3.2.27" evidence="5"/>
<dbReference type="GO" id="GO:0016567">
    <property type="term" value="P:protein ubiquitination"/>
    <property type="evidence" value="ECO:0007669"/>
    <property type="project" value="InterPro"/>
</dbReference>
<dbReference type="PANTHER" id="PTHR16047:SF7">
    <property type="entry name" value="E3 UBIQUITIN-PROTEIN LIGASE RFWD3"/>
    <property type="match status" value="1"/>
</dbReference>
<dbReference type="InterPro" id="IPR001841">
    <property type="entry name" value="Znf_RING"/>
</dbReference>
<dbReference type="GO" id="GO:0036297">
    <property type="term" value="P:interstrand cross-link repair"/>
    <property type="evidence" value="ECO:0007669"/>
    <property type="project" value="InterPro"/>
</dbReference>
<evidence type="ECO:0000256" key="2">
    <source>
        <dbReference type="ARBA" id="ARBA00004322"/>
    </source>
</evidence>
<comment type="pathway">
    <text evidence="4">Protein modification; protein ubiquitination.</text>
</comment>
<feature type="region of interest" description="Disordered" evidence="18">
    <location>
        <begin position="263"/>
        <end position="300"/>
    </location>
</feature>
<dbReference type="GeneID" id="106054453"/>
<dbReference type="PROSITE" id="PS50089">
    <property type="entry name" value="ZF_RING_2"/>
    <property type="match status" value="1"/>
</dbReference>
<accession>A0A9W3BKQ0</accession>
<evidence type="ECO:0000256" key="1">
    <source>
        <dbReference type="ARBA" id="ARBA00000900"/>
    </source>
</evidence>
<dbReference type="Gene3D" id="2.130.10.10">
    <property type="entry name" value="YVTN repeat-like/Quinoprotein amine dehydrogenase"/>
    <property type="match status" value="1"/>
</dbReference>
<dbReference type="CDD" id="cd16450">
    <property type="entry name" value="mRING-C3HGC3_RFWD3"/>
    <property type="match status" value="1"/>
</dbReference>
<dbReference type="Proteomes" id="UP001165740">
    <property type="component" value="Chromosome 10"/>
</dbReference>
<keyword evidence="17" id="KW-0175">Coiled coil</keyword>
<dbReference type="PANTHER" id="PTHR16047">
    <property type="entry name" value="RFWD3 PROTEIN"/>
    <property type="match status" value="1"/>
</dbReference>
<dbReference type="InterPro" id="IPR056527">
    <property type="entry name" value="WD40_RFWD3"/>
</dbReference>
<keyword evidence="8" id="KW-0808">Transferase</keyword>
<evidence type="ECO:0000256" key="18">
    <source>
        <dbReference type="SAM" id="MobiDB-lite"/>
    </source>
</evidence>
<dbReference type="InterPro" id="IPR037381">
    <property type="entry name" value="RFWD3"/>
</dbReference>
<dbReference type="AlphaFoldDB" id="A0A9W3BKQ0"/>
<proteinExistence type="predicted"/>
<dbReference type="SMART" id="SM00320">
    <property type="entry name" value="WD40"/>
    <property type="match status" value="2"/>
</dbReference>
<evidence type="ECO:0000256" key="8">
    <source>
        <dbReference type="ARBA" id="ARBA00022679"/>
    </source>
</evidence>
<dbReference type="RefSeq" id="XP_055900005.1">
    <property type="nucleotide sequence ID" value="XM_056044030.1"/>
</dbReference>
<evidence type="ECO:0000256" key="16">
    <source>
        <dbReference type="PROSITE-ProRule" id="PRU00175"/>
    </source>
</evidence>
<feature type="compositionally biased region" description="Basic and acidic residues" evidence="18">
    <location>
        <begin position="280"/>
        <end position="300"/>
    </location>
</feature>
<dbReference type="RefSeq" id="XP_055900006.1">
    <property type="nucleotide sequence ID" value="XM_056044031.1"/>
</dbReference>
<comment type="catalytic activity">
    <reaction evidence="1">
        <text>S-ubiquitinyl-[E2 ubiquitin-conjugating enzyme]-L-cysteine + [acceptor protein]-L-lysine = [E2 ubiquitin-conjugating enzyme]-L-cysteine + N(6)-ubiquitinyl-[acceptor protein]-L-lysine.</text>
        <dbReference type="EC" id="2.3.2.27"/>
    </reaction>
</comment>
<dbReference type="GO" id="GO:0016605">
    <property type="term" value="C:PML body"/>
    <property type="evidence" value="ECO:0007669"/>
    <property type="project" value="UniProtKB-SubCell"/>
</dbReference>
<dbReference type="Pfam" id="PF23419">
    <property type="entry name" value="WD40_RFWD3"/>
    <property type="match status" value="1"/>
</dbReference>
<evidence type="ECO:0000256" key="11">
    <source>
        <dbReference type="ARBA" id="ARBA00022771"/>
    </source>
</evidence>
<keyword evidence="10" id="KW-0227">DNA damage</keyword>
<evidence type="ECO:0000256" key="14">
    <source>
        <dbReference type="ARBA" id="ARBA00023204"/>
    </source>
</evidence>
<evidence type="ECO:0000313" key="22">
    <source>
        <dbReference type="RefSeq" id="XP_055900005.1"/>
    </source>
</evidence>
<keyword evidence="11 16" id="KW-0863">Zinc-finger</keyword>
<evidence type="ECO:0000256" key="7">
    <source>
        <dbReference type="ARBA" id="ARBA00022574"/>
    </source>
</evidence>
<evidence type="ECO:0000256" key="6">
    <source>
        <dbReference type="ARBA" id="ARBA00022490"/>
    </source>
</evidence>
<dbReference type="Pfam" id="PF13639">
    <property type="entry name" value="zf-RING_2"/>
    <property type="match status" value="1"/>
</dbReference>
<keyword evidence="20" id="KW-1185">Reference proteome</keyword>
<evidence type="ECO:0000256" key="17">
    <source>
        <dbReference type="SAM" id="Coils"/>
    </source>
</evidence>
<evidence type="ECO:0000256" key="10">
    <source>
        <dbReference type="ARBA" id="ARBA00022763"/>
    </source>
</evidence>
<keyword evidence="12" id="KW-0833">Ubl conjugation pathway</keyword>
<keyword evidence="14" id="KW-0234">DNA repair</keyword>
<dbReference type="InterPro" id="IPR036322">
    <property type="entry name" value="WD40_repeat_dom_sf"/>
</dbReference>
<gene>
    <name evidence="21 22 23" type="primary">LOC106054453</name>
</gene>
<keyword evidence="7" id="KW-0853">WD repeat</keyword>
<reference evidence="21 22" key="1">
    <citation type="submission" date="2025-04" db="UniProtKB">
        <authorList>
            <consortium name="RefSeq"/>
        </authorList>
    </citation>
    <scope>IDENTIFICATION</scope>
</reference>
<dbReference type="GO" id="GO:0008270">
    <property type="term" value="F:zinc ion binding"/>
    <property type="evidence" value="ECO:0007669"/>
    <property type="project" value="UniProtKB-KW"/>
</dbReference>
<protein>
    <recommendedName>
        <fullName evidence="5">RING-type E3 ubiquitin transferase</fullName>
        <ecNumber evidence="5">2.3.2.27</ecNumber>
    </recommendedName>
</protein>
<keyword evidence="15" id="KW-0539">Nucleus</keyword>
<dbReference type="InterPro" id="IPR013083">
    <property type="entry name" value="Znf_RING/FYVE/PHD"/>
</dbReference>
<evidence type="ECO:0000256" key="4">
    <source>
        <dbReference type="ARBA" id="ARBA00004906"/>
    </source>
</evidence>
<evidence type="ECO:0000256" key="13">
    <source>
        <dbReference type="ARBA" id="ARBA00022833"/>
    </source>
</evidence>
<comment type="subcellular location">
    <subcellularLocation>
        <location evidence="3">Cytoplasm</location>
    </subcellularLocation>
    <subcellularLocation>
        <location evidence="2">Nucleus</location>
        <location evidence="2">PML body</location>
    </subcellularLocation>
</comment>
<dbReference type="RefSeq" id="XP_055900004.1">
    <property type="nucleotide sequence ID" value="XM_056044029.1"/>
</dbReference>
<sequence>MSLLNNSPVQPSEILISSEDEDEIQTHHRHTSVNEIRSIRSLINQTRMLLVKAEAESRPEPYRTEMTSIYKYSFSSNVKVNDLFRDHEMTELLNIMSLLKSRLSAEHVFALGCPQHPEERKIYDELVMHYSDQLLETLGNVSDSSLPPREGRESVFHSNLGLSNVNPELGPSTSWQSRHDCVLPKNSHALKNCELLGNDNGLEVINHQKNIEELLQNVQKLTDLFHLDYKNLEEKWNDPEIQTVLNAIYSSLTAALKFKTENRAEGAQSLSPSQRKRKRSGDDVSKSESKKSKEGDTSISHEEEENCSVCLEPWTTGGEHRVTCLKCGHLFGMSCILKWVEQAHCCPQCKAPAKKSDLRNIFVTRITAEDTSERDRALKLLEEEKAARRQLEQKEAQARHRLELHIADNEALRTELIQLRSAFSAGPSTVIAPIQQACNPSSQSSQAVSSNKRYHQFMKINIAQDANCRVFEYSRELGMVVVSQKSTNALFRGYGIKMFSRDLKPLSYQPLHSGAIRDMCFRPASYDGQLLSCGLDKSIQLTSVTSKVVIQKYTVSSTVWCCAWNTGNTNLFYAGLEKGVVREFDIRMTNTHVQDIMDSGGCPISNIQYWNSTNNIQGLLIAQLQNVTFKQYVNDQYTTHVLPAMQSPLVSLSLHNSGYFLSSYRPGAHLQKCRYEICSLTQNPEENTFSLNRQAVWDGGNMQVVISRNALISHPESDNDLLAVTANHCNNLVSVWDVTKKQELQSLPCYDKAIDIKAISHNGGDWLGVLTEKDLVLYKWRE</sequence>
<keyword evidence="11 16" id="KW-0479">Metal-binding</keyword>